<evidence type="ECO:0000313" key="6">
    <source>
        <dbReference type="Proteomes" id="UP000223527"/>
    </source>
</evidence>
<organism evidence="5 6">
    <name type="scientific">Teichococcus rhizosphaerae</name>
    <dbReference type="NCBI Taxonomy" id="1335062"/>
    <lineage>
        <taxon>Bacteria</taxon>
        <taxon>Pseudomonadati</taxon>
        <taxon>Pseudomonadota</taxon>
        <taxon>Alphaproteobacteria</taxon>
        <taxon>Acetobacterales</taxon>
        <taxon>Roseomonadaceae</taxon>
        <taxon>Roseomonas</taxon>
    </lineage>
</organism>
<dbReference type="Proteomes" id="UP000223527">
    <property type="component" value="Unassembled WGS sequence"/>
</dbReference>
<dbReference type="AlphaFoldDB" id="A0A2C7ADH7"/>
<reference evidence="5 6" key="1">
    <citation type="submission" date="2017-10" db="EMBL/GenBank/DDBJ databases">
        <authorList>
            <person name="Banno H."/>
            <person name="Chua N.-H."/>
        </authorList>
    </citation>
    <scope>NUCLEOTIDE SEQUENCE [LARGE SCALE GENOMIC DNA]</scope>
    <source>
        <strain evidence="5 6">YW11</strain>
    </source>
</reference>
<keyword evidence="6" id="KW-1185">Reference proteome</keyword>
<sequence length="629" mass="68606">MQHSLALPLLDRLRIRSPRRQLEFPLRRSGMSGSLLGLMLGLAALAALAVALVPPASYLLALRAHEAGRLEARAASLAHELGRRSWLVEREDHRGARGILRQAAAPGAVPEHVRLLGADGAVLVEVAPPEPLAAPILTRRAVVPDGAAARGEVEVRRSLRPALRKAGLLSLLCLLLAGGVFTLLRLLPMRMLRRALGEASYLATHDTLTGLSNRQAFQDRLGQALLSAQREGRSVAMLIVDIDSFKEVNDAQGHAAGDMLLREVARRMGQGMRASDTLARIGGDEFAIIQAAENQPQAAAGLARRLLALMEEPVMLEGQPCQVRLSIGIALSRAGQPTDPAQLAHDADMAMHQAKQARQGGYHFHSPELGRKLRERRQLEQDLREAQAQHQFRLAYQPLVYLGTGQVSGGEALLRWHRPGHGDVPPDRFIPVLEESGLIGAVSAWVLETACQEAARWPARMSVAVNVSTAQFRQPGLYEAVEGALRRSGLQPHRLELEITESVLMQDTPETLATLRRLRAMGVRIAMDDFGTGYSSLGYLRRFAFDKIKIDRSFVQHMAQDPNAKAVIRAVVNISQTLGIRALAEGVENAEQAELLRQEGCAEVQGYLFGRPMTPEQFATLHGPGQRAT</sequence>
<dbReference type="InterPro" id="IPR000160">
    <property type="entry name" value="GGDEF_dom"/>
</dbReference>
<dbReference type="SUPFAM" id="SSF141868">
    <property type="entry name" value="EAL domain-like"/>
    <property type="match status" value="1"/>
</dbReference>
<protein>
    <submittedName>
        <fullName evidence="5">Diguanylate cyclase</fullName>
    </submittedName>
</protein>
<dbReference type="PROSITE" id="PS50883">
    <property type="entry name" value="EAL"/>
    <property type="match status" value="1"/>
</dbReference>
<feature type="transmembrane region" description="Helical" evidence="2">
    <location>
        <begin position="166"/>
        <end position="187"/>
    </location>
</feature>
<evidence type="ECO:0000256" key="1">
    <source>
        <dbReference type="ARBA" id="ARBA00051114"/>
    </source>
</evidence>
<dbReference type="CDD" id="cd01948">
    <property type="entry name" value="EAL"/>
    <property type="match status" value="1"/>
</dbReference>
<evidence type="ECO:0000259" key="4">
    <source>
        <dbReference type="PROSITE" id="PS50887"/>
    </source>
</evidence>
<dbReference type="GO" id="GO:0071111">
    <property type="term" value="F:cyclic-guanylate-specific phosphodiesterase activity"/>
    <property type="evidence" value="ECO:0007669"/>
    <property type="project" value="UniProtKB-EC"/>
</dbReference>
<evidence type="ECO:0000256" key="2">
    <source>
        <dbReference type="SAM" id="Phobius"/>
    </source>
</evidence>
<dbReference type="OrthoDB" id="9793210at2"/>
<keyword evidence="2" id="KW-0472">Membrane</keyword>
<dbReference type="RefSeq" id="WP_099094220.1">
    <property type="nucleotide sequence ID" value="NZ_PDNU01000003.1"/>
</dbReference>
<dbReference type="SMART" id="SM00267">
    <property type="entry name" value="GGDEF"/>
    <property type="match status" value="1"/>
</dbReference>
<dbReference type="Pfam" id="PF00563">
    <property type="entry name" value="EAL"/>
    <property type="match status" value="1"/>
</dbReference>
<proteinExistence type="predicted"/>
<dbReference type="NCBIfam" id="TIGR00254">
    <property type="entry name" value="GGDEF"/>
    <property type="match status" value="1"/>
</dbReference>
<dbReference type="GO" id="GO:0071732">
    <property type="term" value="P:cellular response to nitric oxide"/>
    <property type="evidence" value="ECO:0007669"/>
    <property type="project" value="UniProtKB-ARBA"/>
</dbReference>
<dbReference type="Pfam" id="PF00990">
    <property type="entry name" value="GGDEF"/>
    <property type="match status" value="1"/>
</dbReference>
<dbReference type="InterPro" id="IPR001633">
    <property type="entry name" value="EAL_dom"/>
</dbReference>
<dbReference type="Gene3D" id="3.30.70.270">
    <property type="match status" value="1"/>
</dbReference>
<evidence type="ECO:0000259" key="3">
    <source>
        <dbReference type="PROSITE" id="PS50883"/>
    </source>
</evidence>
<dbReference type="CDD" id="cd01949">
    <property type="entry name" value="GGDEF"/>
    <property type="match status" value="1"/>
</dbReference>
<dbReference type="PANTHER" id="PTHR44757">
    <property type="entry name" value="DIGUANYLATE CYCLASE DGCP"/>
    <property type="match status" value="1"/>
</dbReference>
<name>A0A2C7ADH7_9PROT</name>
<dbReference type="FunFam" id="3.30.70.270:FF:000001">
    <property type="entry name" value="Diguanylate cyclase domain protein"/>
    <property type="match status" value="1"/>
</dbReference>
<dbReference type="InterPro" id="IPR043128">
    <property type="entry name" value="Rev_trsase/Diguanyl_cyclase"/>
</dbReference>
<dbReference type="SUPFAM" id="SSF55073">
    <property type="entry name" value="Nucleotide cyclase"/>
    <property type="match status" value="1"/>
</dbReference>
<dbReference type="PROSITE" id="PS50887">
    <property type="entry name" value="GGDEF"/>
    <property type="match status" value="1"/>
</dbReference>
<dbReference type="EMBL" id="PDNU01000003">
    <property type="protein sequence ID" value="PHK96490.1"/>
    <property type="molecule type" value="Genomic_DNA"/>
</dbReference>
<dbReference type="FunFam" id="3.20.20.450:FF:000001">
    <property type="entry name" value="Cyclic di-GMP phosphodiesterase yahA"/>
    <property type="match status" value="1"/>
</dbReference>
<evidence type="ECO:0000313" key="5">
    <source>
        <dbReference type="EMBL" id="PHK96490.1"/>
    </source>
</evidence>
<accession>A0A2C7ADH7</accession>
<dbReference type="InterPro" id="IPR035919">
    <property type="entry name" value="EAL_sf"/>
</dbReference>
<dbReference type="SMART" id="SM00052">
    <property type="entry name" value="EAL"/>
    <property type="match status" value="1"/>
</dbReference>
<gene>
    <name evidence="5" type="ORF">CR162_03970</name>
</gene>
<comment type="catalytic activity">
    <reaction evidence="1">
        <text>3',3'-c-di-GMP + H2O = 5'-phosphoguanylyl(3'-&gt;5')guanosine + H(+)</text>
        <dbReference type="Rhea" id="RHEA:24902"/>
        <dbReference type="ChEBI" id="CHEBI:15377"/>
        <dbReference type="ChEBI" id="CHEBI:15378"/>
        <dbReference type="ChEBI" id="CHEBI:58754"/>
        <dbReference type="ChEBI" id="CHEBI:58805"/>
        <dbReference type="EC" id="3.1.4.52"/>
    </reaction>
    <physiologicalReaction direction="left-to-right" evidence="1">
        <dbReference type="Rhea" id="RHEA:24903"/>
    </physiologicalReaction>
</comment>
<dbReference type="Gene3D" id="3.20.20.450">
    <property type="entry name" value="EAL domain"/>
    <property type="match status" value="1"/>
</dbReference>
<keyword evidence="2" id="KW-1133">Transmembrane helix</keyword>
<comment type="caution">
    <text evidence="5">The sequence shown here is derived from an EMBL/GenBank/DDBJ whole genome shotgun (WGS) entry which is preliminary data.</text>
</comment>
<dbReference type="PANTHER" id="PTHR44757:SF2">
    <property type="entry name" value="BIOFILM ARCHITECTURE MAINTENANCE PROTEIN MBAA"/>
    <property type="match status" value="1"/>
</dbReference>
<dbReference type="InterPro" id="IPR029787">
    <property type="entry name" value="Nucleotide_cyclase"/>
</dbReference>
<keyword evidence="2" id="KW-0812">Transmembrane</keyword>
<dbReference type="InterPro" id="IPR052155">
    <property type="entry name" value="Biofilm_reg_signaling"/>
</dbReference>
<feature type="domain" description="GGDEF" evidence="4">
    <location>
        <begin position="233"/>
        <end position="367"/>
    </location>
</feature>
<feature type="domain" description="EAL" evidence="3">
    <location>
        <begin position="376"/>
        <end position="626"/>
    </location>
</feature>